<dbReference type="GO" id="GO:0016874">
    <property type="term" value="F:ligase activity"/>
    <property type="evidence" value="ECO:0007669"/>
    <property type="project" value="UniProtKB-KW"/>
</dbReference>
<evidence type="ECO:0000259" key="6">
    <source>
        <dbReference type="Pfam" id="PF04932"/>
    </source>
</evidence>
<comment type="subcellular location">
    <subcellularLocation>
        <location evidence="1">Membrane</location>
        <topology evidence="1">Multi-pass membrane protein</topology>
    </subcellularLocation>
</comment>
<evidence type="ECO:0000256" key="1">
    <source>
        <dbReference type="ARBA" id="ARBA00004141"/>
    </source>
</evidence>
<dbReference type="RefSeq" id="WP_068308899.1">
    <property type="nucleotide sequence ID" value="NZ_LRUA01000010.1"/>
</dbReference>
<feature type="transmembrane region" description="Helical" evidence="5">
    <location>
        <begin position="344"/>
        <end position="365"/>
    </location>
</feature>
<dbReference type="InterPro" id="IPR007016">
    <property type="entry name" value="O-antigen_ligase-rel_domated"/>
</dbReference>
<proteinExistence type="predicted"/>
<feature type="transmembrane region" description="Helical" evidence="5">
    <location>
        <begin position="403"/>
        <end position="422"/>
    </location>
</feature>
<evidence type="ECO:0000256" key="2">
    <source>
        <dbReference type="ARBA" id="ARBA00022692"/>
    </source>
</evidence>
<evidence type="ECO:0000313" key="7">
    <source>
        <dbReference type="EMBL" id="SDD26168.1"/>
    </source>
</evidence>
<dbReference type="PANTHER" id="PTHR37422">
    <property type="entry name" value="TEICHURONIC ACID BIOSYNTHESIS PROTEIN TUAE"/>
    <property type="match status" value="1"/>
</dbReference>
<protein>
    <submittedName>
        <fullName evidence="7">O-antigen ligase</fullName>
    </submittedName>
</protein>
<dbReference type="OrthoDB" id="4391260at2"/>
<dbReference type="InterPro" id="IPR051533">
    <property type="entry name" value="WaaL-like"/>
</dbReference>
<accession>A0A1G6TAR0</accession>
<dbReference type="AlphaFoldDB" id="A0A1G6TAR0"/>
<keyword evidence="7" id="KW-0436">Ligase</keyword>
<organism evidence="7 8">
    <name type="scientific">Kordiimonas lacus</name>
    <dbReference type="NCBI Taxonomy" id="637679"/>
    <lineage>
        <taxon>Bacteria</taxon>
        <taxon>Pseudomonadati</taxon>
        <taxon>Pseudomonadota</taxon>
        <taxon>Alphaproteobacteria</taxon>
        <taxon>Kordiimonadales</taxon>
        <taxon>Kordiimonadaceae</taxon>
        <taxon>Kordiimonas</taxon>
    </lineage>
</organism>
<reference evidence="7 8" key="1">
    <citation type="submission" date="2016-10" db="EMBL/GenBank/DDBJ databases">
        <authorList>
            <person name="de Groot N.N."/>
        </authorList>
    </citation>
    <scope>NUCLEOTIDE SEQUENCE [LARGE SCALE GENOMIC DNA]</scope>
    <source>
        <strain evidence="7 8">CGMCC 1.9109</strain>
    </source>
</reference>
<feature type="transmembrane region" description="Helical" evidence="5">
    <location>
        <begin position="54"/>
        <end position="76"/>
    </location>
</feature>
<feature type="domain" description="O-antigen ligase-related" evidence="6">
    <location>
        <begin position="211"/>
        <end position="356"/>
    </location>
</feature>
<dbReference type="PANTHER" id="PTHR37422:SF13">
    <property type="entry name" value="LIPOPOLYSACCHARIDE BIOSYNTHESIS PROTEIN PA4999-RELATED"/>
    <property type="match status" value="1"/>
</dbReference>
<dbReference type="STRING" id="637679.GCA_001550055_00712"/>
<dbReference type="Proteomes" id="UP000183685">
    <property type="component" value="Unassembled WGS sequence"/>
</dbReference>
<keyword evidence="8" id="KW-1185">Reference proteome</keyword>
<dbReference type="EMBL" id="FNAK01000001">
    <property type="protein sequence ID" value="SDD26168.1"/>
    <property type="molecule type" value="Genomic_DNA"/>
</dbReference>
<feature type="transmembrane region" description="Helical" evidence="5">
    <location>
        <begin position="27"/>
        <end position="42"/>
    </location>
</feature>
<feature type="transmembrane region" description="Helical" evidence="5">
    <location>
        <begin position="113"/>
        <end position="135"/>
    </location>
</feature>
<evidence type="ECO:0000256" key="3">
    <source>
        <dbReference type="ARBA" id="ARBA00022989"/>
    </source>
</evidence>
<evidence type="ECO:0000256" key="5">
    <source>
        <dbReference type="SAM" id="Phobius"/>
    </source>
</evidence>
<feature type="transmembrane region" description="Helical" evidence="5">
    <location>
        <begin position="82"/>
        <end position="101"/>
    </location>
</feature>
<keyword evidence="4 5" id="KW-0472">Membrane</keyword>
<feature type="transmembrane region" description="Helical" evidence="5">
    <location>
        <begin position="259"/>
        <end position="277"/>
    </location>
</feature>
<gene>
    <name evidence="7" type="ORF">SAMN04488071_0177</name>
</gene>
<keyword evidence="3 5" id="KW-1133">Transmembrane helix</keyword>
<keyword evidence="2 5" id="KW-0812">Transmembrane</keyword>
<dbReference type="GO" id="GO:0016020">
    <property type="term" value="C:membrane"/>
    <property type="evidence" value="ECO:0007669"/>
    <property type="project" value="UniProtKB-SubCell"/>
</dbReference>
<feature type="transmembrane region" description="Helical" evidence="5">
    <location>
        <begin position="201"/>
        <end position="221"/>
    </location>
</feature>
<sequence length="425" mass="47762">MMRFLSTLLMLAPLPFASARPIWQLSFVVLIGLASLIFSVNFRSTQVSRLPKVFCYPVTALLLLVLWGGLQVLFGLSVVLESTIRMSIYLLSYLAFFLLIFSKTTGTMMVPKFFRLIGLTVTVYCIYGLVVYFTGNEKILWYDRWTVGEGLTSTFVNRNSYAAYVGIGLNCLIAYSYWLFNVSTPKFAGLKSKVFYFFRRHPHQCQILCLSILLVLTALFLTGSRAGIISVTLTIVYLTLRLTFGDLGTGEHTRKAKSGSWALIVFLISFFAVFAFSGDMFEYRMNVDLESNYRFKLYPVLIKLIQEGPLFGTGLGTFPEVFSMHRAPDLQQIVLRAHNDYLEILLTAGPIVGGLLIFLLTYFVVKFASHRHTSFTVEVFSVCSLSIMLQMALHSSVDFPLQIPAIAITVCGILGATAVLWCDQR</sequence>
<evidence type="ECO:0000256" key="4">
    <source>
        <dbReference type="ARBA" id="ARBA00023136"/>
    </source>
</evidence>
<name>A0A1G6TAR0_9PROT</name>
<evidence type="ECO:0000313" key="8">
    <source>
        <dbReference type="Proteomes" id="UP000183685"/>
    </source>
</evidence>
<feature type="transmembrane region" description="Helical" evidence="5">
    <location>
        <begin position="161"/>
        <end position="180"/>
    </location>
</feature>
<dbReference type="Pfam" id="PF04932">
    <property type="entry name" value="Wzy_C"/>
    <property type="match status" value="1"/>
</dbReference>